<evidence type="ECO:0000256" key="4">
    <source>
        <dbReference type="PROSITE-ProRule" id="PRU00175"/>
    </source>
</evidence>
<name>A0A7M7NQN5_STRPU</name>
<evidence type="ECO:0000259" key="7">
    <source>
        <dbReference type="PROSITE" id="PS50089"/>
    </source>
</evidence>
<dbReference type="Pfam" id="PF15227">
    <property type="entry name" value="zf-C3HC4_4"/>
    <property type="match status" value="1"/>
</dbReference>
<keyword evidence="6" id="KW-1133">Transmembrane helix</keyword>
<feature type="domain" description="RING-type" evidence="7">
    <location>
        <begin position="82"/>
        <end position="122"/>
    </location>
</feature>
<dbReference type="GO" id="GO:0043161">
    <property type="term" value="P:proteasome-mediated ubiquitin-dependent protein catabolic process"/>
    <property type="evidence" value="ECO:0000318"/>
    <property type="project" value="GO_Central"/>
</dbReference>
<dbReference type="InParanoid" id="A0A7M7NQN5"/>
<dbReference type="SMART" id="SM00184">
    <property type="entry name" value="RING"/>
    <property type="match status" value="1"/>
</dbReference>
<keyword evidence="6" id="KW-0472">Membrane</keyword>
<dbReference type="AlphaFoldDB" id="A0A7M7NQN5"/>
<reference evidence="9" key="2">
    <citation type="submission" date="2021-01" db="UniProtKB">
        <authorList>
            <consortium name="EnsemblMetazoa"/>
        </authorList>
    </citation>
    <scope>IDENTIFICATION</scope>
</reference>
<dbReference type="PROSITE" id="PS00518">
    <property type="entry name" value="ZF_RING_1"/>
    <property type="match status" value="1"/>
</dbReference>
<feature type="transmembrane region" description="Helical" evidence="6">
    <location>
        <begin position="448"/>
        <end position="472"/>
    </location>
</feature>
<sequence length="488" mass="56554">MAASKEDSHSQFHQNVKQSNLKANGQYDQPIRHSRSHSTSDLPAREFEERTLKPSLYEEAGTESPDDALYSEVSSLDSNFSCACCYELMVQPTTLNCGHSFCRLCLARWWKTSQKTTCPECRQPWTGFPHINIIIRNTIDKLHPKAIRRRTASLQPFEDTKLLQEFEEFGEAEEKTRESETAGGRQDRLRKGFVWGVLTTLGLVFFFQILLNWNRQDSEMLVYKPLSRWRPADVSQWLSELGAWAADGYSRQFNASEINGVLLEGLQSEGELEKEPFNINNSLHRQAILIALEKVKQLGGKPPIDLWEFKALHQGLSTFLSYTVREFPRLTMTGMYMFYYEDVFLPFIHLVCPARSAVSGEANIIVQYYSEDIAWEQWVEFIPKFLFLPYYLYAEFAWNFADVNALPVAFTLANCAFLTMVEAKAITAFVRRGVRTTFFSLKRQTNMLFVIFFSCLLWPIIPTILTDLMFYISMYYSPCINFYEVFMQ</sequence>
<dbReference type="InterPro" id="IPR013761">
    <property type="entry name" value="SAM/pointed_sf"/>
</dbReference>
<keyword evidence="3" id="KW-0862">Zinc</keyword>
<dbReference type="OMA" id="GNDQMPT"/>
<dbReference type="Pfam" id="PF00536">
    <property type="entry name" value="SAM_1"/>
    <property type="match status" value="1"/>
</dbReference>
<dbReference type="InterPro" id="IPR017907">
    <property type="entry name" value="Znf_RING_CS"/>
</dbReference>
<dbReference type="InterPro" id="IPR013083">
    <property type="entry name" value="Znf_RING/FYVE/PHD"/>
</dbReference>
<dbReference type="GeneID" id="590582"/>
<dbReference type="Gene3D" id="1.10.150.50">
    <property type="entry name" value="Transcription Factor, Ets-1"/>
    <property type="match status" value="1"/>
</dbReference>
<evidence type="ECO:0000313" key="9">
    <source>
        <dbReference type="EnsemblMetazoa" id="XP_030840238"/>
    </source>
</evidence>
<protein>
    <recommendedName>
        <fullName evidence="11">Bifunctional apoptosis regulator</fullName>
    </recommendedName>
</protein>
<dbReference type="Proteomes" id="UP000007110">
    <property type="component" value="Unassembled WGS sequence"/>
</dbReference>
<evidence type="ECO:0000256" key="6">
    <source>
        <dbReference type="SAM" id="Phobius"/>
    </source>
</evidence>
<dbReference type="PROSITE" id="PS50105">
    <property type="entry name" value="SAM_DOMAIN"/>
    <property type="match status" value="1"/>
</dbReference>
<feature type="compositionally biased region" description="Polar residues" evidence="5">
    <location>
        <begin position="11"/>
        <end position="27"/>
    </location>
</feature>
<organism evidence="9 10">
    <name type="scientific">Strongylocentrotus purpuratus</name>
    <name type="common">Purple sea urchin</name>
    <dbReference type="NCBI Taxonomy" id="7668"/>
    <lineage>
        <taxon>Eukaryota</taxon>
        <taxon>Metazoa</taxon>
        <taxon>Echinodermata</taxon>
        <taxon>Eleutherozoa</taxon>
        <taxon>Echinozoa</taxon>
        <taxon>Echinoidea</taxon>
        <taxon>Euechinoidea</taxon>
        <taxon>Echinacea</taxon>
        <taxon>Camarodonta</taxon>
        <taxon>Echinidea</taxon>
        <taxon>Strongylocentrotidae</taxon>
        <taxon>Strongylocentrotus</taxon>
    </lineage>
</organism>
<dbReference type="CTD" id="51283"/>
<evidence type="ECO:0000256" key="2">
    <source>
        <dbReference type="ARBA" id="ARBA00022771"/>
    </source>
</evidence>
<dbReference type="KEGG" id="spu:590582"/>
<proteinExistence type="predicted"/>
<evidence type="ECO:0000256" key="1">
    <source>
        <dbReference type="ARBA" id="ARBA00022723"/>
    </source>
</evidence>
<dbReference type="SMART" id="SM00454">
    <property type="entry name" value="SAM"/>
    <property type="match status" value="1"/>
</dbReference>
<dbReference type="PANTHER" id="PTHR15898:SF13">
    <property type="entry name" value="BIFUNCTIONAL APOPTOSIS REGULATOR"/>
    <property type="match status" value="1"/>
</dbReference>
<feature type="compositionally biased region" description="Basic and acidic residues" evidence="5">
    <location>
        <begin position="1"/>
        <end position="10"/>
    </location>
</feature>
<feature type="domain" description="SAM" evidence="8">
    <location>
        <begin position="229"/>
        <end position="298"/>
    </location>
</feature>
<dbReference type="CDD" id="cd09513">
    <property type="entry name" value="SAM_BAR"/>
    <property type="match status" value="1"/>
</dbReference>
<dbReference type="InterPro" id="IPR001841">
    <property type="entry name" value="Znf_RING"/>
</dbReference>
<dbReference type="InterPro" id="IPR001660">
    <property type="entry name" value="SAM"/>
</dbReference>
<dbReference type="RefSeq" id="XP_030840238.1">
    <property type="nucleotide sequence ID" value="XM_030984378.1"/>
</dbReference>
<dbReference type="Gene3D" id="3.30.40.10">
    <property type="entry name" value="Zinc/RING finger domain, C3HC4 (zinc finger)"/>
    <property type="match status" value="1"/>
</dbReference>
<dbReference type="EnsemblMetazoa" id="XM_030984378">
    <property type="protein sequence ID" value="XP_030840238"/>
    <property type="gene ID" value="LOC590582"/>
</dbReference>
<dbReference type="CDD" id="cd16497">
    <property type="entry name" value="RING-HC_BAR"/>
    <property type="match status" value="1"/>
</dbReference>
<dbReference type="GO" id="GO:0061630">
    <property type="term" value="F:ubiquitin protein ligase activity"/>
    <property type="evidence" value="ECO:0000318"/>
    <property type="project" value="GO_Central"/>
</dbReference>
<evidence type="ECO:0008006" key="11">
    <source>
        <dbReference type="Google" id="ProtNLM"/>
    </source>
</evidence>
<evidence type="ECO:0000259" key="8">
    <source>
        <dbReference type="PROSITE" id="PS50105"/>
    </source>
</evidence>
<evidence type="ECO:0000313" key="10">
    <source>
        <dbReference type="Proteomes" id="UP000007110"/>
    </source>
</evidence>
<evidence type="ECO:0000256" key="5">
    <source>
        <dbReference type="SAM" id="MobiDB-lite"/>
    </source>
</evidence>
<accession>A0A7M7NQN5</accession>
<feature type="region of interest" description="Disordered" evidence="5">
    <location>
        <begin position="1"/>
        <end position="47"/>
    </location>
</feature>
<dbReference type="SUPFAM" id="SSF57850">
    <property type="entry name" value="RING/U-box"/>
    <property type="match status" value="1"/>
</dbReference>
<dbReference type="OrthoDB" id="6105938at2759"/>
<feature type="transmembrane region" description="Helical" evidence="6">
    <location>
        <begin position="192"/>
        <end position="211"/>
    </location>
</feature>
<dbReference type="GO" id="GO:0008270">
    <property type="term" value="F:zinc ion binding"/>
    <property type="evidence" value="ECO:0007669"/>
    <property type="project" value="UniProtKB-KW"/>
</dbReference>
<reference evidence="10" key="1">
    <citation type="submission" date="2015-02" db="EMBL/GenBank/DDBJ databases">
        <title>Genome sequencing for Strongylocentrotus purpuratus.</title>
        <authorList>
            <person name="Murali S."/>
            <person name="Liu Y."/>
            <person name="Vee V."/>
            <person name="English A."/>
            <person name="Wang M."/>
            <person name="Skinner E."/>
            <person name="Han Y."/>
            <person name="Muzny D.M."/>
            <person name="Worley K.C."/>
            <person name="Gibbs R.A."/>
        </authorList>
    </citation>
    <scope>NUCLEOTIDE SEQUENCE</scope>
</reference>
<keyword evidence="6" id="KW-0812">Transmembrane</keyword>
<keyword evidence="2 4" id="KW-0863">Zinc-finger</keyword>
<dbReference type="SUPFAM" id="SSF47769">
    <property type="entry name" value="SAM/Pointed domain"/>
    <property type="match status" value="1"/>
</dbReference>
<evidence type="ECO:0000256" key="3">
    <source>
        <dbReference type="ARBA" id="ARBA00022833"/>
    </source>
</evidence>
<keyword evidence="10" id="KW-1185">Reference proteome</keyword>
<keyword evidence="1" id="KW-0479">Metal-binding</keyword>
<dbReference type="PROSITE" id="PS50089">
    <property type="entry name" value="ZF_RING_2"/>
    <property type="match status" value="1"/>
</dbReference>
<dbReference type="PANTHER" id="PTHR15898">
    <property type="entry name" value="BIFUNCTIONAL APOPTOSIS REGULATOR"/>
    <property type="match status" value="1"/>
</dbReference>